<dbReference type="KEGG" id="sazo:D1868_10155"/>
<evidence type="ECO:0000313" key="3">
    <source>
        <dbReference type="Proteomes" id="UP000423396"/>
    </source>
</evidence>
<dbReference type="SUPFAM" id="SSF75169">
    <property type="entry name" value="DsrEFH-like"/>
    <property type="match status" value="1"/>
</dbReference>
<dbReference type="PANTHER" id="PTHR34655:SF2">
    <property type="entry name" value="PEROXIREDOXIN FAMILY PROTEIN"/>
    <property type="match status" value="1"/>
</dbReference>
<dbReference type="AlphaFoldDB" id="A0A650CRE6"/>
<sequence length="117" mass="12850">MVDVANMMVSGDHEKIYMGIVTAIGYAASGNKIYMFFTMDALKALTEENEKITLPNAKPLKYYVENLMDMAGKDLEIAACELGMKVKGIEKLAYPVKISGVSEFALKSSEAKIVLVF</sequence>
<keyword evidence="1" id="KW-1133">Transmembrane helix</keyword>
<reference evidence="2 3" key="1">
    <citation type="submission" date="2019-10" db="EMBL/GenBank/DDBJ databases">
        <title>Genome Sequences from Six Type Strain Members of the Archaeal Family Sulfolobaceae: Acidianus ambivalens, Acidianus infernus, Metallosphaera prunae, Stygiolobus azoricus, Sulfolobus metallicus, and Sulfurisphaera ohwakuensis.</title>
        <authorList>
            <person name="Counts J.A."/>
            <person name="Kelly R.M."/>
        </authorList>
    </citation>
    <scope>NUCLEOTIDE SEQUENCE [LARGE SCALE GENOMIC DNA]</scope>
    <source>
        <strain evidence="2 3">FC6</strain>
    </source>
</reference>
<name>A0A650CRE6_9CREN</name>
<accession>A0A650CRE6</accession>
<evidence type="ECO:0000256" key="1">
    <source>
        <dbReference type="SAM" id="Phobius"/>
    </source>
</evidence>
<dbReference type="Pfam" id="PF02635">
    <property type="entry name" value="DsrE"/>
    <property type="match status" value="1"/>
</dbReference>
<keyword evidence="3" id="KW-1185">Reference proteome</keyword>
<dbReference type="InterPro" id="IPR027396">
    <property type="entry name" value="DsrEFH-like"/>
</dbReference>
<dbReference type="PANTHER" id="PTHR34655">
    <property type="entry name" value="CONSERVED WITHIN P. AEROPHILUM"/>
    <property type="match status" value="1"/>
</dbReference>
<dbReference type="GeneID" id="42799437"/>
<dbReference type="OrthoDB" id="33027at2157"/>
<dbReference type="EMBL" id="CP045483">
    <property type="protein sequence ID" value="QGR20315.1"/>
    <property type="molecule type" value="Genomic_DNA"/>
</dbReference>
<dbReference type="RefSeq" id="WP_156007766.1">
    <property type="nucleotide sequence ID" value="NZ_CP045483.1"/>
</dbReference>
<organism evidence="2 3">
    <name type="scientific">Stygiolobus azoricus</name>
    <dbReference type="NCBI Taxonomy" id="41675"/>
    <lineage>
        <taxon>Archaea</taxon>
        <taxon>Thermoproteota</taxon>
        <taxon>Thermoprotei</taxon>
        <taxon>Sulfolobales</taxon>
        <taxon>Sulfolobaceae</taxon>
        <taxon>Stygiolobus</taxon>
    </lineage>
</organism>
<gene>
    <name evidence="2" type="ORF">D1868_10155</name>
</gene>
<dbReference type="Proteomes" id="UP000423396">
    <property type="component" value="Chromosome"/>
</dbReference>
<feature type="transmembrane region" description="Helical" evidence="1">
    <location>
        <begin position="16"/>
        <end position="37"/>
    </location>
</feature>
<keyword evidence="1" id="KW-0812">Transmembrane</keyword>
<protein>
    <submittedName>
        <fullName evidence="2">Peroxiredoxin</fullName>
    </submittedName>
</protein>
<dbReference type="InterPro" id="IPR003787">
    <property type="entry name" value="Sulphur_relay_DsrE/F-like"/>
</dbReference>
<proteinExistence type="predicted"/>
<evidence type="ECO:0000313" key="2">
    <source>
        <dbReference type="EMBL" id="QGR20315.1"/>
    </source>
</evidence>
<keyword evidence="1" id="KW-0472">Membrane</keyword>
<dbReference type="Gene3D" id="3.40.1260.10">
    <property type="entry name" value="DsrEFH-like"/>
    <property type="match status" value="1"/>
</dbReference>